<evidence type="ECO:0000256" key="18">
    <source>
        <dbReference type="ARBA" id="ARBA00041418"/>
    </source>
</evidence>
<feature type="transmembrane region" description="Helical" evidence="23">
    <location>
        <begin position="405"/>
        <end position="427"/>
    </location>
</feature>
<evidence type="ECO:0000256" key="9">
    <source>
        <dbReference type="ARBA" id="ARBA00022984"/>
    </source>
</evidence>
<evidence type="ECO:0000256" key="8">
    <source>
        <dbReference type="ARBA" id="ARBA00022960"/>
    </source>
</evidence>
<feature type="transmembrane region" description="Helical" evidence="23">
    <location>
        <begin position="136"/>
        <end position="156"/>
    </location>
</feature>
<evidence type="ECO:0000313" key="25">
    <source>
        <dbReference type="Proteomes" id="UP000316252"/>
    </source>
</evidence>
<dbReference type="InterPro" id="IPR001182">
    <property type="entry name" value="FtsW/RodA"/>
</dbReference>
<evidence type="ECO:0000256" key="12">
    <source>
        <dbReference type="ARBA" id="ARBA00023306"/>
    </source>
</evidence>
<feature type="transmembrane region" description="Helical" evidence="23">
    <location>
        <begin position="203"/>
        <end position="221"/>
    </location>
</feature>
<dbReference type="AlphaFoldDB" id="A0A506Y539"/>
<dbReference type="Pfam" id="PF01098">
    <property type="entry name" value="FTSW_RODA_SPOVE"/>
    <property type="match status" value="1"/>
</dbReference>
<keyword evidence="13" id="KW-0961">Cell wall biogenesis/degradation</keyword>
<dbReference type="EMBL" id="VHQG01000002">
    <property type="protein sequence ID" value="TPW76660.1"/>
    <property type="molecule type" value="Genomic_DNA"/>
</dbReference>
<feature type="region of interest" description="Disordered" evidence="22">
    <location>
        <begin position="1"/>
        <end position="49"/>
    </location>
</feature>
<evidence type="ECO:0000256" key="4">
    <source>
        <dbReference type="ARBA" id="ARBA00022618"/>
    </source>
</evidence>
<gene>
    <name evidence="24" type="primary">ftsW</name>
    <name evidence="24" type="ORF">FJ657_11455</name>
</gene>
<comment type="caution">
    <text evidence="24">The sequence shown here is derived from an EMBL/GenBank/DDBJ whole genome shotgun (WGS) entry which is preliminary data.</text>
</comment>
<keyword evidence="8" id="KW-0133">Cell shape</keyword>
<dbReference type="PROSITE" id="PS00428">
    <property type="entry name" value="FTSW_RODA_SPOVE"/>
    <property type="match status" value="1"/>
</dbReference>
<keyword evidence="4" id="KW-0132">Cell division</keyword>
<dbReference type="GO" id="GO:0032153">
    <property type="term" value="C:cell division site"/>
    <property type="evidence" value="ECO:0007669"/>
    <property type="project" value="TreeGrafter"/>
</dbReference>
<keyword evidence="7 23" id="KW-0812">Transmembrane</keyword>
<keyword evidence="12" id="KW-0131">Cell cycle</keyword>
<dbReference type="GO" id="GO:0009252">
    <property type="term" value="P:peptidoglycan biosynthetic process"/>
    <property type="evidence" value="ECO:0007669"/>
    <property type="project" value="UniProtKB-KW"/>
</dbReference>
<comment type="catalytic activity">
    <reaction evidence="20">
        <text>[GlcNAc-(1-&gt;4)-Mur2Ac(oyl-L-Ala-gamma-D-Glu-L-Lys-D-Ala-D-Ala)](n)-di-trans,octa-cis-undecaprenyl diphosphate + beta-D-GlcNAc-(1-&gt;4)-Mur2Ac(oyl-L-Ala-gamma-D-Glu-L-Lys-D-Ala-D-Ala)-di-trans,octa-cis-undecaprenyl diphosphate = [GlcNAc-(1-&gt;4)-Mur2Ac(oyl-L-Ala-gamma-D-Glu-L-Lys-D-Ala-D-Ala)](n+1)-di-trans,octa-cis-undecaprenyl diphosphate + di-trans,octa-cis-undecaprenyl diphosphate + H(+)</text>
        <dbReference type="Rhea" id="RHEA:23708"/>
        <dbReference type="Rhea" id="RHEA-COMP:9602"/>
        <dbReference type="Rhea" id="RHEA-COMP:9603"/>
        <dbReference type="ChEBI" id="CHEBI:15378"/>
        <dbReference type="ChEBI" id="CHEBI:58405"/>
        <dbReference type="ChEBI" id="CHEBI:60033"/>
        <dbReference type="ChEBI" id="CHEBI:78435"/>
        <dbReference type="EC" id="2.4.99.28"/>
    </reaction>
</comment>
<organism evidence="24 25">
    <name type="scientific">Schumannella soli</name>
    <dbReference type="NCBI Taxonomy" id="2590779"/>
    <lineage>
        <taxon>Bacteria</taxon>
        <taxon>Bacillati</taxon>
        <taxon>Actinomycetota</taxon>
        <taxon>Actinomycetes</taxon>
        <taxon>Micrococcales</taxon>
        <taxon>Microbacteriaceae</taxon>
        <taxon>Schumannella</taxon>
    </lineage>
</organism>
<feature type="compositionally biased region" description="Low complexity" evidence="22">
    <location>
        <begin position="19"/>
        <end position="46"/>
    </location>
</feature>
<evidence type="ECO:0000256" key="22">
    <source>
        <dbReference type="SAM" id="MobiDB-lite"/>
    </source>
</evidence>
<feature type="transmembrane region" description="Helical" evidence="23">
    <location>
        <begin position="103"/>
        <end position="124"/>
    </location>
</feature>
<keyword evidence="3" id="KW-1003">Cell membrane</keyword>
<evidence type="ECO:0000256" key="19">
    <source>
        <dbReference type="ARBA" id="ARBA00044770"/>
    </source>
</evidence>
<feature type="compositionally biased region" description="Low complexity" evidence="22">
    <location>
        <begin position="1"/>
        <end position="10"/>
    </location>
</feature>
<evidence type="ECO:0000256" key="2">
    <source>
        <dbReference type="ARBA" id="ARBA00004752"/>
    </source>
</evidence>
<keyword evidence="10 23" id="KW-1133">Transmembrane helix</keyword>
<evidence type="ECO:0000256" key="10">
    <source>
        <dbReference type="ARBA" id="ARBA00022989"/>
    </source>
</evidence>
<proteinExistence type="inferred from homology"/>
<dbReference type="GO" id="GO:0008955">
    <property type="term" value="F:peptidoglycan glycosyltransferase activity"/>
    <property type="evidence" value="ECO:0007669"/>
    <property type="project" value="UniProtKB-EC"/>
</dbReference>
<evidence type="ECO:0000256" key="6">
    <source>
        <dbReference type="ARBA" id="ARBA00022679"/>
    </source>
</evidence>
<dbReference type="GO" id="GO:0071555">
    <property type="term" value="P:cell wall organization"/>
    <property type="evidence" value="ECO:0007669"/>
    <property type="project" value="UniProtKB-KW"/>
</dbReference>
<evidence type="ECO:0000256" key="15">
    <source>
        <dbReference type="ARBA" id="ARBA00033270"/>
    </source>
</evidence>
<keyword evidence="5" id="KW-0328">Glycosyltransferase</keyword>
<evidence type="ECO:0000256" key="5">
    <source>
        <dbReference type="ARBA" id="ARBA00022676"/>
    </source>
</evidence>
<name>A0A506Y539_9MICO</name>
<evidence type="ECO:0000256" key="14">
    <source>
        <dbReference type="ARBA" id="ARBA00032370"/>
    </source>
</evidence>
<keyword evidence="6" id="KW-0808">Transferase</keyword>
<evidence type="ECO:0000256" key="16">
    <source>
        <dbReference type="ARBA" id="ARBA00038053"/>
    </source>
</evidence>
<dbReference type="GO" id="GO:0051301">
    <property type="term" value="P:cell division"/>
    <property type="evidence" value="ECO:0007669"/>
    <property type="project" value="UniProtKB-KW"/>
</dbReference>
<dbReference type="GO" id="GO:0005886">
    <property type="term" value="C:plasma membrane"/>
    <property type="evidence" value="ECO:0007669"/>
    <property type="project" value="UniProtKB-SubCell"/>
</dbReference>
<evidence type="ECO:0000256" key="23">
    <source>
        <dbReference type="SAM" id="Phobius"/>
    </source>
</evidence>
<dbReference type="EC" id="2.4.99.28" evidence="19"/>
<comment type="similarity">
    <text evidence="16">Belongs to the SEDS family. FtsW subfamily.</text>
</comment>
<feature type="transmembrane region" description="Helical" evidence="23">
    <location>
        <begin position="339"/>
        <end position="361"/>
    </location>
</feature>
<dbReference type="NCBIfam" id="TIGR02614">
    <property type="entry name" value="ftsW"/>
    <property type="match status" value="1"/>
</dbReference>
<comment type="pathway">
    <text evidence="2">Cell wall biogenesis; peptidoglycan biosynthesis.</text>
</comment>
<dbReference type="Proteomes" id="UP000316252">
    <property type="component" value="Unassembled WGS sequence"/>
</dbReference>
<evidence type="ECO:0000256" key="3">
    <source>
        <dbReference type="ARBA" id="ARBA00022475"/>
    </source>
</evidence>
<evidence type="ECO:0000256" key="11">
    <source>
        <dbReference type="ARBA" id="ARBA00023136"/>
    </source>
</evidence>
<dbReference type="GO" id="GO:0015648">
    <property type="term" value="F:lipid-linked peptidoglycan transporter activity"/>
    <property type="evidence" value="ECO:0007669"/>
    <property type="project" value="TreeGrafter"/>
</dbReference>
<feature type="transmembrane region" description="Helical" evidence="23">
    <location>
        <begin position="373"/>
        <end position="399"/>
    </location>
</feature>
<evidence type="ECO:0000256" key="1">
    <source>
        <dbReference type="ARBA" id="ARBA00004651"/>
    </source>
</evidence>
<evidence type="ECO:0000313" key="24">
    <source>
        <dbReference type="EMBL" id="TPW76660.1"/>
    </source>
</evidence>
<dbReference type="PANTHER" id="PTHR30474">
    <property type="entry name" value="CELL CYCLE PROTEIN"/>
    <property type="match status" value="1"/>
</dbReference>
<keyword evidence="9" id="KW-0573">Peptidoglycan synthesis</keyword>
<comment type="subcellular location">
    <subcellularLocation>
        <location evidence="1">Cell membrane</location>
        <topology evidence="1">Multi-pass membrane protein</topology>
    </subcellularLocation>
</comment>
<evidence type="ECO:0000256" key="7">
    <source>
        <dbReference type="ARBA" id="ARBA00022692"/>
    </source>
</evidence>
<keyword evidence="11 23" id="KW-0472">Membrane</keyword>
<evidence type="ECO:0000256" key="13">
    <source>
        <dbReference type="ARBA" id="ARBA00023316"/>
    </source>
</evidence>
<sequence length="446" mass="47063">MREPTRPGGRTPDGRAGRARPASGARPSAARASAPAPASADGAAEATAHHTGRRARVAVRRIFAAETPEYFVLLGTTLFLVIFGLVMVLSSSSVESFSNTDDFFARFARQALFAAIGVPAMLILSRLSPAFYHRWAWWAVGAGVMLQLLVFAPGIGTADQYNNNWIKIAGFTFQPSEFVKLALVVWLAVVLARKADQGLLGDWKHVALPVAPVAAVAIGLVMVGKDLGTVMIMVAIVFGALFFAGVKLRHLAISGVVMAALALIAAQANGSRSDRITAWLNGCSNPADYELSCWQSIHGWWALAGGGLFGKGLGNSTAKWSWLPAADNDFIFAVIGEELGLVGAVLLLLVFAGLAICFIRVMRMQTELFPRVAVGAAMVWIVGQALVNIAVVLGLLPVLGVPLPFVSSGGSALVTNLAAVGVVLSFARTRPVRREPGLVDAADSLR</sequence>
<evidence type="ECO:0000256" key="20">
    <source>
        <dbReference type="ARBA" id="ARBA00049902"/>
    </source>
</evidence>
<evidence type="ECO:0000256" key="21">
    <source>
        <dbReference type="ARBA" id="ARBA00049966"/>
    </source>
</evidence>
<dbReference type="OrthoDB" id="9768187at2"/>
<dbReference type="InterPro" id="IPR018365">
    <property type="entry name" value="Cell_cycle_FtsW-rel_CS"/>
</dbReference>
<feature type="transmembrane region" description="Helical" evidence="23">
    <location>
        <begin position="227"/>
        <end position="244"/>
    </location>
</feature>
<comment type="function">
    <text evidence="21">Peptidoglycan polymerase that is essential for cell division.</text>
</comment>
<dbReference type="GO" id="GO:0008360">
    <property type="term" value="P:regulation of cell shape"/>
    <property type="evidence" value="ECO:0007669"/>
    <property type="project" value="UniProtKB-KW"/>
</dbReference>
<reference evidence="24 25" key="1">
    <citation type="submission" date="2019-06" db="EMBL/GenBank/DDBJ databases">
        <authorList>
            <person name="Li F."/>
        </authorList>
    </citation>
    <scope>NUCLEOTIDE SEQUENCE [LARGE SCALE GENOMIC DNA]</scope>
    <source>
        <strain evidence="24 25">10F1D-1</strain>
    </source>
</reference>
<feature type="transmembrane region" description="Helical" evidence="23">
    <location>
        <begin position="251"/>
        <end position="270"/>
    </location>
</feature>
<keyword evidence="25" id="KW-1185">Reference proteome</keyword>
<feature type="transmembrane region" description="Helical" evidence="23">
    <location>
        <begin position="168"/>
        <end position="191"/>
    </location>
</feature>
<evidence type="ECO:0000256" key="17">
    <source>
        <dbReference type="ARBA" id="ARBA00041185"/>
    </source>
</evidence>
<accession>A0A506Y539</accession>
<dbReference type="PANTHER" id="PTHR30474:SF2">
    <property type="entry name" value="PEPTIDOGLYCAN GLYCOSYLTRANSFERASE FTSW-RELATED"/>
    <property type="match status" value="1"/>
</dbReference>
<feature type="transmembrane region" description="Helical" evidence="23">
    <location>
        <begin position="70"/>
        <end position="91"/>
    </location>
</feature>
<protein>
    <recommendedName>
        <fullName evidence="17">Probable peptidoglycan glycosyltransferase FtsW</fullName>
        <ecNumber evidence="19">2.4.99.28</ecNumber>
    </recommendedName>
    <alternativeName>
        <fullName evidence="18">Cell division protein FtsW</fullName>
    </alternativeName>
    <alternativeName>
        <fullName evidence="15">Cell wall polymerase</fullName>
    </alternativeName>
    <alternativeName>
        <fullName evidence="14">Peptidoglycan polymerase</fullName>
    </alternativeName>
</protein>
<dbReference type="InterPro" id="IPR013437">
    <property type="entry name" value="FtsW"/>
</dbReference>